<keyword evidence="2" id="KW-1185">Reference proteome</keyword>
<accession>A0A6A1VXX1</accession>
<evidence type="ECO:0000313" key="1">
    <source>
        <dbReference type="EMBL" id="KAB1217573.1"/>
    </source>
</evidence>
<dbReference type="EMBL" id="RXIC02000021">
    <property type="protein sequence ID" value="KAB1217573.1"/>
    <property type="molecule type" value="Genomic_DNA"/>
</dbReference>
<comment type="caution">
    <text evidence="1">The sequence shown here is derived from an EMBL/GenBank/DDBJ whole genome shotgun (WGS) entry which is preliminary data.</text>
</comment>
<organism evidence="1 2">
    <name type="scientific">Morella rubra</name>
    <name type="common">Chinese bayberry</name>
    <dbReference type="NCBI Taxonomy" id="262757"/>
    <lineage>
        <taxon>Eukaryota</taxon>
        <taxon>Viridiplantae</taxon>
        <taxon>Streptophyta</taxon>
        <taxon>Embryophyta</taxon>
        <taxon>Tracheophyta</taxon>
        <taxon>Spermatophyta</taxon>
        <taxon>Magnoliopsida</taxon>
        <taxon>eudicotyledons</taxon>
        <taxon>Gunneridae</taxon>
        <taxon>Pentapetalae</taxon>
        <taxon>rosids</taxon>
        <taxon>fabids</taxon>
        <taxon>Fagales</taxon>
        <taxon>Myricaceae</taxon>
        <taxon>Morella</taxon>
    </lineage>
</organism>
<gene>
    <name evidence="1" type="ORF">CJ030_MR3G002720</name>
</gene>
<name>A0A6A1VXX1_9ROSI</name>
<proteinExistence type="predicted"/>
<dbReference type="Proteomes" id="UP000516437">
    <property type="component" value="Chromosome 3"/>
</dbReference>
<evidence type="ECO:0000313" key="2">
    <source>
        <dbReference type="Proteomes" id="UP000516437"/>
    </source>
</evidence>
<dbReference type="AlphaFoldDB" id="A0A6A1VXX1"/>
<reference evidence="1 2" key="1">
    <citation type="journal article" date="2019" name="Plant Biotechnol. J.">
        <title>The red bayberry genome and genetic basis of sex determination.</title>
        <authorList>
            <person name="Jia H.M."/>
            <person name="Jia H.J."/>
            <person name="Cai Q.L."/>
            <person name="Wang Y."/>
            <person name="Zhao H.B."/>
            <person name="Yang W.F."/>
            <person name="Wang G.Y."/>
            <person name="Li Y.H."/>
            <person name="Zhan D.L."/>
            <person name="Shen Y.T."/>
            <person name="Niu Q.F."/>
            <person name="Chang L."/>
            <person name="Qiu J."/>
            <person name="Zhao L."/>
            <person name="Xie H.B."/>
            <person name="Fu W.Y."/>
            <person name="Jin J."/>
            <person name="Li X.W."/>
            <person name="Jiao Y."/>
            <person name="Zhou C.C."/>
            <person name="Tu T."/>
            <person name="Chai C.Y."/>
            <person name="Gao J.L."/>
            <person name="Fan L.J."/>
            <person name="van de Weg E."/>
            <person name="Wang J.Y."/>
            <person name="Gao Z.S."/>
        </authorList>
    </citation>
    <scope>NUCLEOTIDE SEQUENCE [LARGE SCALE GENOMIC DNA]</scope>
    <source>
        <tissue evidence="1">Leaves</tissue>
    </source>
</reference>
<protein>
    <submittedName>
        <fullName evidence="1">Uncharacterized protein</fullName>
    </submittedName>
</protein>
<sequence length="79" mass="8658">MVGEVKLFRNPRLRPQRTDIEAAVAWSVAATTTALWLVQVSDSLSTQLFNDVFLQPAGVDTQAVLLKDRLRAITSSSSV</sequence>